<feature type="compositionally biased region" description="Low complexity" evidence="2">
    <location>
        <begin position="81"/>
        <end position="99"/>
    </location>
</feature>
<feature type="compositionally biased region" description="Low complexity" evidence="2">
    <location>
        <begin position="122"/>
        <end position="133"/>
    </location>
</feature>
<dbReference type="Gene3D" id="2.40.40.10">
    <property type="entry name" value="RlpA-like domain"/>
    <property type="match status" value="1"/>
</dbReference>
<evidence type="ECO:0000313" key="5">
    <source>
        <dbReference type="EMBL" id="RDB21115.1"/>
    </source>
</evidence>
<evidence type="ECO:0000313" key="6">
    <source>
        <dbReference type="Proteomes" id="UP000076154"/>
    </source>
</evidence>
<dbReference type="STRING" id="39966.A0A369JL35"/>
<dbReference type="EMBL" id="LUEZ02000055">
    <property type="protein sequence ID" value="RDB21115.1"/>
    <property type="molecule type" value="Genomic_DNA"/>
</dbReference>
<dbReference type="CDD" id="cd22191">
    <property type="entry name" value="DPBB_RlpA_EXP_N-like"/>
    <property type="match status" value="1"/>
</dbReference>
<dbReference type="Pfam" id="PF03330">
    <property type="entry name" value="DPBB_1"/>
    <property type="match status" value="1"/>
</dbReference>
<dbReference type="InParanoid" id="A0A369JL35"/>
<sequence length="299" mass="31187">MFTLTSFAVALGVASSVSGLVVPRASPPPGWATKILEPYDTYHTRYLAIGCKTKHNTRFFDQCCHPLLANQKLSSRPSQCTPSASSTSSAPAVTTSSPTLDDEYDDCDDEDYEDDESPVVVSSSKAPIAATTKAPAVATTKAPTVTTTKAPAVTTTKAPVVTTTKPAAAKPTTSKTSTVKPSPTSTPKSQVASTSGNSGGFATYFYQNGVAGACGTVHKDTDLIAAMDGRRYGNLNVKSALCGKKVKITNPKNNKSVTVTIADACPTCENSNSIDLSEGAFKQIATLDQGLVGINWSFI</sequence>
<accession>A0A369JL35</accession>
<dbReference type="InterPro" id="IPR051477">
    <property type="entry name" value="Expansin_CellWall"/>
</dbReference>
<keyword evidence="1 3" id="KW-0732">Signal</keyword>
<dbReference type="OrthoDB" id="406505at2759"/>
<dbReference type="SUPFAM" id="SSF50685">
    <property type="entry name" value="Barwin-like endoglucanases"/>
    <property type="match status" value="1"/>
</dbReference>
<organism evidence="5 6">
    <name type="scientific">Hypsizygus marmoreus</name>
    <name type="common">White beech mushroom</name>
    <name type="synonym">Agaricus marmoreus</name>
    <dbReference type="NCBI Taxonomy" id="39966"/>
    <lineage>
        <taxon>Eukaryota</taxon>
        <taxon>Fungi</taxon>
        <taxon>Dikarya</taxon>
        <taxon>Basidiomycota</taxon>
        <taxon>Agaricomycotina</taxon>
        <taxon>Agaricomycetes</taxon>
        <taxon>Agaricomycetidae</taxon>
        <taxon>Agaricales</taxon>
        <taxon>Tricholomatineae</taxon>
        <taxon>Lyophyllaceae</taxon>
        <taxon>Hypsizygus</taxon>
    </lineage>
</organism>
<dbReference type="InterPro" id="IPR009009">
    <property type="entry name" value="RlpA-like_DPBB"/>
</dbReference>
<proteinExistence type="predicted"/>
<protein>
    <submittedName>
        <fullName evidence="5">Papain inhibitor</fullName>
    </submittedName>
</protein>
<feature type="domain" description="RlpA-like protein double-psi beta-barrel" evidence="4">
    <location>
        <begin position="201"/>
        <end position="295"/>
    </location>
</feature>
<dbReference type="InterPro" id="IPR036908">
    <property type="entry name" value="RlpA-like_sf"/>
</dbReference>
<evidence type="ECO:0000259" key="4">
    <source>
        <dbReference type="Pfam" id="PF03330"/>
    </source>
</evidence>
<feature type="compositionally biased region" description="Acidic residues" evidence="2">
    <location>
        <begin position="100"/>
        <end position="117"/>
    </location>
</feature>
<feature type="chain" id="PRO_5016620516" evidence="3">
    <location>
        <begin position="20"/>
        <end position="299"/>
    </location>
</feature>
<evidence type="ECO:0000256" key="3">
    <source>
        <dbReference type="SAM" id="SignalP"/>
    </source>
</evidence>
<dbReference type="Proteomes" id="UP000076154">
    <property type="component" value="Unassembled WGS sequence"/>
</dbReference>
<comment type="caution">
    <text evidence="5">The sequence shown here is derived from an EMBL/GenBank/DDBJ whole genome shotgun (WGS) entry which is preliminary data.</text>
</comment>
<evidence type="ECO:0000256" key="2">
    <source>
        <dbReference type="SAM" id="MobiDB-lite"/>
    </source>
</evidence>
<evidence type="ECO:0000256" key="1">
    <source>
        <dbReference type="ARBA" id="ARBA00022729"/>
    </source>
</evidence>
<feature type="region of interest" description="Disordered" evidence="2">
    <location>
        <begin position="164"/>
        <end position="194"/>
    </location>
</feature>
<feature type="compositionally biased region" description="Low complexity" evidence="2">
    <location>
        <begin position="164"/>
        <end position="189"/>
    </location>
</feature>
<dbReference type="PANTHER" id="PTHR31836:SF24">
    <property type="entry name" value="RLPA-LIKE PROTEIN DOUBLE-PSI BETA-BARREL DOMAIN-CONTAINING PROTEIN"/>
    <property type="match status" value="1"/>
</dbReference>
<reference evidence="5" key="1">
    <citation type="submission" date="2018-04" db="EMBL/GenBank/DDBJ databases">
        <title>Whole genome sequencing of Hypsizygus marmoreus.</title>
        <authorList>
            <person name="Choi I.-G."/>
            <person name="Min B."/>
            <person name="Kim J.-G."/>
            <person name="Kim S."/>
            <person name="Oh Y.-L."/>
            <person name="Kong W.-S."/>
            <person name="Park H."/>
            <person name="Jeong J."/>
            <person name="Song E.-S."/>
        </authorList>
    </citation>
    <scope>NUCLEOTIDE SEQUENCE [LARGE SCALE GENOMIC DNA]</scope>
    <source>
        <strain evidence="5">51987-8</strain>
    </source>
</reference>
<dbReference type="AlphaFoldDB" id="A0A369JL35"/>
<feature type="region of interest" description="Disordered" evidence="2">
    <location>
        <begin position="75"/>
        <end position="133"/>
    </location>
</feature>
<feature type="signal peptide" evidence="3">
    <location>
        <begin position="1"/>
        <end position="19"/>
    </location>
</feature>
<keyword evidence="6" id="KW-1185">Reference proteome</keyword>
<dbReference type="PANTHER" id="PTHR31836">
    <property type="match status" value="1"/>
</dbReference>
<gene>
    <name evidence="5" type="primary">pi_0</name>
    <name evidence="5" type="ORF">Hypma_011654</name>
</gene>
<name>A0A369JL35_HYPMA</name>